<keyword evidence="2" id="KW-1185">Reference proteome</keyword>
<reference evidence="1 2" key="1">
    <citation type="journal article" date="2021" name="Commun. Biol.">
        <title>The genome of Shorea leprosula (Dipterocarpaceae) highlights the ecological relevance of drought in aseasonal tropical rainforests.</title>
        <authorList>
            <person name="Ng K.K.S."/>
            <person name="Kobayashi M.J."/>
            <person name="Fawcett J.A."/>
            <person name="Hatakeyama M."/>
            <person name="Paape T."/>
            <person name="Ng C.H."/>
            <person name="Ang C.C."/>
            <person name="Tnah L.H."/>
            <person name="Lee C.T."/>
            <person name="Nishiyama T."/>
            <person name="Sese J."/>
            <person name="O'Brien M.J."/>
            <person name="Copetti D."/>
            <person name="Mohd Noor M.I."/>
            <person name="Ong R.C."/>
            <person name="Putra M."/>
            <person name="Sireger I.Z."/>
            <person name="Indrioko S."/>
            <person name="Kosugi Y."/>
            <person name="Izuno A."/>
            <person name="Isagi Y."/>
            <person name="Lee S.L."/>
            <person name="Shimizu K.K."/>
        </authorList>
    </citation>
    <scope>NUCLEOTIDE SEQUENCE [LARGE SCALE GENOMIC DNA]</scope>
    <source>
        <strain evidence="1">214</strain>
    </source>
</reference>
<dbReference type="AlphaFoldDB" id="A0AAV5LE96"/>
<dbReference type="EMBL" id="BPVZ01000112">
    <property type="protein sequence ID" value="GKV35588.1"/>
    <property type="molecule type" value="Genomic_DNA"/>
</dbReference>
<sequence length="169" mass="18649">MSSSKKTEVEKDEFGYTAKAGKKLKMDIEVDAYSDKYLLAEDDSQFSASQNSYLTCKVSENLSCQHTYLEASCLQSLVAYMSSYSSTSEHGLGPHFNNTKKHVNSGEGLKEQDISCRSLDGGVEDIVLLSPFSDDHSKEEFIPLLSPFDPDPTESKTLLGAHCLLNSQM</sequence>
<proteinExistence type="predicted"/>
<evidence type="ECO:0000313" key="2">
    <source>
        <dbReference type="Proteomes" id="UP001054252"/>
    </source>
</evidence>
<comment type="caution">
    <text evidence="1">The sequence shown here is derived from an EMBL/GenBank/DDBJ whole genome shotgun (WGS) entry which is preliminary data.</text>
</comment>
<name>A0AAV5LE96_9ROSI</name>
<organism evidence="1 2">
    <name type="scientific">Rubroshorea leprosula</name>
    <dbReference type="NCBI Taxonomy" id="152421"/>
    <lineage>
        <taxon>Eukaryota</taxon>
        <taxon>Viridiplantae</taxon>
        <taxon>Streptophyta</taxon>
        <taxon>Embryophyta</taxon>
        <taxon>Tracheophyta</taxon>
        <taxon>Spermatophyta</taxon>
        <taxon>Magnoliopsida</taxon>
        <taxon>eudicotyledons</taxon>
        <taxon>Gunneridae</taxon>
        <taxon>Pentapetalae</taxon>
        <taxon>rosids</taxon>
        <taxon>malvids</taxon>
        <taxon>Malvales</taxon>
        <taxon>Dipterocarpaceae</taxon>
        <taxon>Rubroshorea</taxon>
    </lineage>
</organism>
<protein>
    <submittedName>
        <fullName evidence="1">Uncharacterized protein</fullName>
    </submittedName>
</protein>
<accession>A0AAV5LE96</accession>
<dbReference type="Proteomes" id="UP001054252">
    <property type="component" value="Unassembled WGS sequence"/>
</dbReference>
<gene>
    <name evidence="1" type="ORF">SLEP1_g43836</name>
</gene>
<evidence type="ECO:0000313" key="1">
    <source>
        <dbReference type="EMBL" id="GKV35588.1"/>
    </source>
</evidence>